<proteinExistence type="predicted"/>
<organism evidence="1 2">
    <name type="scientific">Candidatus Roizmanbacteria bacterium RIFCSPLOWO2_01_FULL_44_13</name>
    <dbReference type="NCBI Taxonomy" id="1802069"/>
    <lineage>
        <taxon>Bacteria</taxon>
        <taxon>Candidatus Roizmaniibacteriota</taxon>
    </lineage>
</organism>
<accession>A0A1F7JA70</accession>
<gene>
    <name evidence="1" type="ORF">A2970_01065</name>
</gene>
<dbReference type="Proteomes" id="UP000178857">
    <property type="component" value="Unassembled WGS sequence"/>
</dbReference>
<dbReference type="AlphaFoldDB" id="A0A1F7JA70"/>
<reference evidence="1 2" key="1">
    <citation type="journal article" date="2016" name="Nat. Commun.">
        <title>Thousands of microbial genomes shed light on interconnected biogeochemical processes in an aquifer system.</title>
        <authorList>
            <person name="Anantharaman K."/>
            <person name="Brown C.T."/>
            <person name="Hug L.A."/>
            <person name="Sharon I."/>
            <person name="Castelle C.J."/>
            <person name="Probst A.J."/>
            <person name="Thomas B.C."/>
            <person name="Singh A."/>
            <person name="Wilkins M.J."/>
            <person name="Karaoz U."/>
            <person name="Brodie E.L."/>
            <person name="Williams K.H."/>
            <person name="Hubbard S.S."/>
            <person name="Banfield J.F."/>
        </authorList>
    </citation>
    <scope>NUCLEOTIDE SEQUENCE [LARGE SCALE GENOMIC DNA]</scope>
</reference>
<name>A0A1F7JA70_9BACT</name>
<comment type="caution">
    <text evidence="1">The sequence shown here is derived from an EMBL/GenBank/DDBJ whole genome shotgun (WGS) entry which is preliminary data.</text>
</comment>
<dbReference type="EMBL" id="MGAT01000021">
    <property type="protein sequence ID" value="OGK52528.1"/>
    <property type="molecule type" value="Genomic_DNA"/>
</dbReference>
<sequence>MAQEAFQYVPRQYQTLLESSLKNVGASGLNSHELETALEGIRREHSPIDYNPAVTLLSSIAEGRFPFVILVGASELKSNPVNYVHSKVNLDIPDKISLIPDPLQIPLIRNGQEVSQAMSGFTQLGTKNLPRHILMPAVHSYIKGYLMRQPSDPNFEPRTVAIARAIHPSLDTKGGPALTIGYPYAEELRQIEMGMVRGPRQ</sequence>
<protein>
    <submittedName>
        <fullName evidence="1">Uncharacterized protein</fullName>
    </submittedName>
</protein>
<evidence type="ECO:0000313" key="1">
    <source>
        <dbReference type="EMBL" id="OGK52528.1"/>
    </source>
</evidence>
<evidence type="ECO:0000313" key="2">
    <source>
        <dbReference type="Proteomes" id="UP000178857"/>
    </source>
</evidence>